<sequence>MMPAVGYSEEPQTTPVVSPASPVVMGSAVHGQIEEGFSAQVAPVVVSGSCDQPGEVGFLDAGQPEET</sequence>
<keyword evidence="2" id="KW-1185">Reference proteome</keyword>
<gene>
    <name evidence="1" type="ORF">FH972_012845</name>
</gene>
<evidence type="ECO:0000313" key="2">
    <source>
        <dbReference type="Proteomes" id="UP000327013"/>
    </source>
</evidence>
<dbReference type="Proteomes" id="UP000327013">
    <property type="component" value="Chromosome 5"/>
</dbReference>
<dbReference type="AlphaFoldDB" id="A0A5N6R584"/>
<accession>A0A5N6R584</accession>
<reference evidence="1 2" key="1">
    <citation type="submission" date="2019-06" db="EMBL/GenBank/DDBJ databases">
        <title>A chromosomal-level reference genome of Carpinus fangiana (Coryloideae, Betulaceae).</title>
        <authorList>
            <person name="Yang X."/>
            <person name="Wang Z."/>
            <person name="Zhang L."/>
            <person name="Hao G."/>
            <person name="Liu J."/>
            <person name="Yang Y."/>
        </authorList>
    </citation>
    <scope>NUCLEOTIDE SEQUENCE [LARGE SCALE GENOMIC DNA]</scope>
    <source>
        <strain evidence="1">Cfa_2016G</strain>
        <tissue evidence="1">Leaf</tissue>
    </source>
</reference>
<dbReference type="EMBL" id="CM017325">
    <property type="protein sequence ID" value="KAE8056046.1"/>
    <property type="molecule type" value="Genomic_DNA"/>
</dbReference>
<protein>
    <submittedName>
        <fullName evidence="1">Uncharacterized protein</fullName>
    </submittedName>
</protein>
<organism evidence="1 2">
    <name type="scientific">Carpinus fangiana</name>
    <dbReference type="NCBI Taxonomy" id="176857"/>
    <lineage>
        <taxon>Eukaryota</taxon>
        <taxon>Viridiplantae</taxon>
        <taxon>Streptophyta</taxon>
        <taxon>Embryophyta</taxon>
        <taxon>Tracheophyta</taxon>
        <taxon>Spermatophyta</taxon>
        <taxon>Magnoliopsida</taxon>
        <taxon>eudicotyledons</taxon>
        <taxon>Gunneridae</taxon>
        <taxon>Pentapetalae</taxon>
        <taxon>rosids</taxon>
        <taxon>fabids</taxon>
        <taxon>Fagales</taxon>
        <taxon>Betulaceae</taxon>
        <taxon>Carpinus</taxon>
    </lineage>
</organism>
<evidence type="ECO:0000313" key="1">
    <source>
        <dbReference type="EMBL" id="KAE8056046.1"/>
    </source>
</evidence>
<proteinExistence type="predicted"/>
<name>A0A5N6R584_9ROSI</name>